<protein>
    <submittedName>
        <fullName evidence="1">Uncharacterized protein</fullName>
    </submittedName>
</protein>
<dbReference type="AlphaFoldDB" id="X1N1R5"/>
<organism evidence="1">
    <name type="scientific">marine sediment metagenome</name>
    <dbReference type="NCBI Taxonomy" id="412755"/>
    <lineage>
        <taxon>unclassified sequences</taxon>
        <taxon>metagenomes</taxon>
        <taxon>ecological metagenomes</taxon>
    </lineage>
</organism>
<sequence>MGTPQFQPEQIPVTLTQTLSCKERELHYMRGLEEGEIKQSQPILDHPLVVKGR</sequence>
<feature type="non-terminal residue" evidence="1">
    <location>
        <position position="53"/>
    </location>
</feature>
<gene>
    <name evidence="1" type="ORF">S06H3_40439</name>
</gene>
<dbReference type="EMBL" id="BARV01024821">
    <property type="protein sequence ID" value="GAI37498.1"/>
    <property type="molecule type" value="Genomic_DNA"/>
</dbReference>
<proteinExistence type="predicted"/>
<evidence type="ECO:0000313" key="1">
    <source>
        <dbReference type="EMBL" id="GAI37498.1"/>
    </source>
</evidence>
<name>X1N1R5_9ZZZZ</name>
<comment type="caution">
    <text evidence="1">The sequence shown here is derived from an EMBL/GenBank/DDBJ whole genome shotgun (WGS) entry which is preliminary data.</text>
</comment>
<accession>X1N1R5</accession>
<reference evidence="1" key="1">
    <citation type="journal article" date="2014" name="Front. Microbiol.">
        <title>High frequency of phylogenetically diverse reductive dehalogenase-homologous genes in deep subseafloor sedimentary metagenomes.</title>
        <authorList>
            <person name="Kawai M."/>
            <person name="Futagami T."/>
            <person name="Toyoda A."/>
            <person name="Takaki Y."/>
            <person name="Nishi S."/>
            <person name="Hori S."/>
            <person name="Arai W."/>
            <person name="Tsubouchi T."/>
            <person name="Morono Y."/>
            <person name="Uchiyama I."/>
            <person name="Ito T."/>
            <person name="Fujiyama A."/>
            <person name="Inagaki F."/>
            <person name="Takami H."/>
        </authorList>
    </citation>
    <scope>NUCLEOTIDE SEQUENCE</scope>
    <source>
        <strain evidence="1">Expedition CK06-06</strain>
    </source>
</reference>